<protein>
    <submittedName>
        <fullName evidence="2">Uncharacterized protein</fullName>
    </submittedName>
</protein>
<evidence type="ECO:0000256" key="1">
    <source>
        <dbReference type="SAM" id="MobiDB-lite"/>
    </source>
</evidence>
<feature type="region of interest" description="Disordered" evidence="1">
    <location>
        <begin position="1"/>
        <end position="44"/>
    </location>
</feature>
<organism evidence="2">
    <name type="scientific">Tetraselmis sp. GSL018</name>
    <dbReference type="NCBI Taxonomy" id="582737"/>
    <lineage>
        <taxon>Eukaryota</taxon>
        <taxon>Viridiplantae</taxon>
        <taxon>Chlorophyta</taxon>
        <taxon>core chlorophytes</taxon>
        <taxon>Chlorodendrophyceae</taxon>
        <taxon>Chlorodendrales</taxon>
        <taxon>Chlorodendraceae</taxon>
        <taxon>Tetraselmis</taxon>
    </lineage>
</organism>
<sequence>RARGALGQDGGPQGPSACTEAREAEAQGVCRGAQAAADAVGEAR</sequence>
<feature type="non-terminal residue" evidence="2">
    <location>
        <position position="1"/>
    </location>
</feature>
<accession>A0A061S1S0</accession>
<dbReference type="EMBL" id="GBEZ01008819">
    <property type="protein sequence ID" value="JAC76741.1"/>
    <property type="molecule type" value="Transcribed_RNA"/>
</dbReference>
<gene>
    <name evidence="2" type="ORF">TSPGSL018_19373</name>
</gene>
<evidence type="ECO:0000313" key="2">
    <source>
        <dbReference type="EMBL" id="JAC76741.1"/>
    </source>
</evidence>
<dbReference type="AlphaFoldDB" id="A0A061S1S0"/>
<name>A0A061S1S0_9CHLO</name>
<proteinExistence type="predicted"/>
<reference evidence="2" key="1">
    <citation type="submission" date="2014-05" db="EMBL/GenBank/DDBJ databases">
        <title>The transcriptome of the halophilic microalga Tetraselmis sp. GSL018 isolated from the Great Salt Lake, Utah.</title>
        <authorList>
            <person name="Jinkerson R.E."/>
            <person name="D'Adamo S."/>
            <person name="Posewitz M.C."/>
        </authorList>
    </citation>
    <scope>NUCLEOTIDE SEQUENCE</scope>
    <source>
        <strain evidence="2">GSL018</strain>
    </source>
</reference>
<feature type="compositionally biased region" description="Low complexity" evidence="1">
    <location>
        <begin position="33"/>
        <end position="44"/>
    </location>
</feature>